<comment type="caution">
    <text evidence="1">The sequence shown here is derived from an EMBL/GenBank/DDBJ whole genome shotgun (WGS) entry which is preliminary data.</text>
</comment>
<protein>
    <submittedName>
        <fullName evidence="1">Gag-pol polyprotein</fullName>
    </submittedName>
</protein>
<dbReference type="Proteomes" id="UP000265520">
    <property type="component" value="Unassembled WGS sequence"/>
</dbReference>
<name>A0A392QNH6_9FABA</name>
<evidence type="ECO:0000313" key="1">
    <source>
        <dbReference type="EMBL" id="MCI25086.1"/>
    </source>
</evidence>
<sequence length="75" mass="8611">MTAFLKSLDSRSWKAVLKGWDHPKIKDAYGVDTEELKREDEWSQVEDTTAIGNSKALNVHEFCSAYPMIWTSAFE</sequence>
<proteinExistence type="predicted"/>
<keyword evidence="2" id="KW-1185">Reference proteome</keyword>
<reference evidence="1 2" key="1">
    <citation type="journal article" date="2018" name="Front. Plant Sci.">
        <title>Red Clover (Trifolium pratense) and Zigzag Clover (T. medium) - A Picture of Genomic Similarities and Differences.</title>
        <authorList>
            <person name="Dluhosova J."/>
            <person name="Istvanek J."/>
            <person name="Nedelnik J."/>
            <person name="Repkova J."/>
        </authorList>
    </citation>
    <scope>NUCLEOTIDE SEQUENCE [LARGE SCALE GENOMIC DNA]</scope>
    <source>
        <strain evidence="2">cv. 10/8</strain>
        <tissue evidence="1">Leaf</tissue>
    </source>
</reference>
<dbReference type="EMBL" id="LXQA010145230">
    <property type="protein sequence ID" value="MCI25086.1"/>
    <property type="molecule type" value="Genomic_DNA"/>
</dbReference>
<organism evidence="1 2">
    <name type="scientific">Trifolium medium</name>
    <dbReference type="NCBI Taxonomy" id="97028"/>
    <lineage>
        <taxon>Eukaryota</taxon>
        <taxon>Viridiplantae</taxon>
        <taxon>Streptophyta</taxon>
        <taxon>Embryophyta</taxon>
        <taxon>Tracheophyta</taxon>
        <taxon>Spermatophyta</taxon>
        <taxon>Magnoliopsida</taxon>
        <taxon>eudicotyledons</taxon>
        <taxon>Gunneridae</taxon>
        <taxon>Pentapetalae</taxon>
        <taxon>rosids</taxon>
        <taxon>fabids</taxon>
        <taxon>Fabales</taxon>
        <taxon>Fabaceae</taxon>
        <taxon>Papilionoideae</taxon>
        <taxon>50 kb inversion clade</taxon>
        <taxon>NPAAA clade</taxon>
        <taxon>Hologalegina</taxon>
        <taxon>IRL clade</taxon>
        <taxon>Trifolieae</taxon>
        <taxon>Trifolium</taxon>
    </lineage>
</organism>
<evidence type="ECO:0000313" key="2">
    <source>
        <dbReference type="Proteomes" id="UP000265520"/>
    </source>
</evidence>
<dbReference type="AlphaFoldDB" id="A0A392QNH6"/>
<accession>A0A392QNH6</accession>